<dbReference type="AlphaFoldDB" id="A0A2P5BP29"/>
<organism evidence="1 2">
    <name type="scientific">Parasponia andersonii</name>
    <name type="common">Sponia andersonii</name>
    <dbReference type="NCBI Taxonomy" id="3476"/>
    <lineage>
        <taxon>Eukaryota</taxon>
        <taxon>Viridiplantae</taxon>
        <taxon>Streptophyta</taxon>
        <taxon>Embryophyta</taxon>
        <taxon>Tracheophyta</taxon>
        <taxon>Spermatophyta</taxon>
        <taxon>Magnoliopsida</taxon>
        <taxon>eudicotyledons</taxon>
        <taxon>Gunneridae</taxon>
        <taxon>Pentapetalae</taxon>
        <taxon>rosids</taxon>
        <taxon>fabids</taxon>
        <taxon>Rosales</taxon>
        <taxon>Cannabaceae</taxon>
        <taxon>Parasponia</taxon>
    </lineage>
</organism>
<feature type="non-terminal residue" evidence="1">
    <location>
        <position position="1"/>
    </location>
</feature>
<protein>
    <submittedName>
        <fullName evidence="1">Uncharacterized protein</fullName>
    </submittedName>
</protein>
<evidence type="ECO:0000313" key="2">
    <source>
        <dbReference type="Proteomes" id="UP000237105"/>
    </source>
</evidence>
<sequence length="74" mass="8234">DVLLQDSGSNENSFHTPVVVKKELKPGAQLKSLFITDFGSSSEPIEKLKKIEGNRKVKGLFPFSTDLFAKVNHF</sequence>
<dbReference type="Proteomes" id="UP000237105">
    <property type="component" value="Unassembled WGS sequence"/>
</dbReference>
<proteinExistence type="predicted"/>
<reference evidence="2" key="1">
    <citation type="submission" date="2016-06" db="EMBL/GenBank/DDBJ databases">
        <title>Parallel loss of symbiosis genes in relatives of nitrogen-fixing non-legume Parasponia.</title>
        <authorList>
            <person name="Van Velzen R."/>
            <person name="Holmer R."/>
            <person name="Bu F."/>
            <person name="Rutten L."/>
            <person name="Van Zeijl A."/>
            <person name="Liu W."/>
            <person name="Santuari L."/>
            <person name="Cao Q."/>
            <person name="Sharma T."/>
            <person name="Shen D."/>
            <person name="Roswanjaya Y."/>
            <person name="Wardhani T."/>
            <person name="Kalhor M.S."/>
            <person name="Jansen J."/>
            <person name="Van den Hoogen J."/>
            <person name="Gungor B."/>
            <person name="Hartog M."/>
            <person name="Hontelez J."/>
            <person name="Verver J."/>
            <person name="Yang W.-C."/>
            <person name="Schijlen E."/>
            <person name="Repin R."/>
            <person name="Schilthuizen M."/>
            <person name="Schranz E."/>
            <person name="Heidstra R."/>
            <person name="Miyata K."/>
            <person name="Fedorova E."/>
            <person name="Kohlen W."/>
            <person name="Bisseling T."/>
            <person name="Smit S."/>
            <person name="Geurts R."/>
        </authorList>
    </citation>
    <scope>NUCLEOTIDE SEQUENCE [LARGE SCALE GENOMIC DNA]</scope>
    <source>
        <strain evidence="2">cv. WU1-14</strain>
    </source>
</reference>
<name>A0A2P5BP29_PARAD</name>
<dbReference type="EMBL" id="JXTB01000244">
    <property type="protein sequence ID" value="PON50558.1"/>
    <property type="molecule type" value="Genomic_DNA"/>
</dbReference>
<comment type="caution">
    <text evidence="1">The sequence shown here is derived from an EMBL/GenBank/DDBJ whole genome shotgun (WGS) entry which is preliminary data.</text>
</comment>
<keyword evidence="2" id="KW-1185">Reference proteome</keyword>
<evidence type="ECO:0000313" key="1">
    <source>
        <dbReference type="EMBL" id="PON50558.1"/>
    </source>
</evidence>
<accession>A0A2P5BP29</accession>
<gene>
    <name evidence="1" type="ORF">PanWU01x14_222730</name>
</gene>